<organism evidence="10 11">
    <name type="scientific">Pinctada imbricata</name>
    <name type="common">Atlantic pearl-oyster</name>
    <name type="synonym">Pinctada martensii</name>
    <dbReference type="NCBI Taxonomy" id="66713"/>
    <lineage>
        <taxon>Eukaryota</taxon>
        <taxon>Metazoa</taxon>
        <taxon>Spiralia</taxon>
        <taxon>Lophotrochozoa</taxon>
        <taxon>Mollusca</taxon>
        <taxon>Bivalvia</taxon>
        <taxon>Autobranchia</taxon>
        <taxon>Pteriomorphia</taxon>
        <taxon>Pterioida</taxon>
        <taxon>Pterioidea</taxon>
        <taxon>Pteriidae</taxon>
        <taxon>Pinctada</taxon>
    </lineage>
</organism>
<dbReference type="GO" id="GO:0003676">
    <property type="term" value="F:nucleic acid binding"/>
    <property type="evidence" value="ECO:0007669"/>
    <property type="project" value="InterPro"/>
</dbReference>
<dbReference type="InterPro" id="IPR013520">
    <property type="entry name" value="Ribonucl_H"/>
</dbReference>
<dbReference type="SMART" id="SM00479">
    <property type="entry name" value="EXOIII"/>
    <property type="match status" value="1"/>
</dbReference>
<dbReference type="InterPro" id="IPR012337">
    <property type="entry name" value="RNaseH-like_sf"/>
</dbReference>
<dbReference type="InterPro" id="IPR040393">
    <property type="entry name" value="TREX1/2"/>
</dbReference>
<evidence type="ECO:0000256" key="6">
    <source>
        <dbReference type="ARBA" id="ARBA00022842"/>
    </source>
</evidence>
<dbReference type="GO" id="GO:0008296">
    <property type="term" value="F:3'-5'-DNA exonuclease activity"/>
    <property type="evidence" value="ECO:0007669"/>
    <property type="project" value="TreeGrafter"/>
</dbReference>
<evidence type="ECO:0000256" key="2">
    <source>
        <dbReference type="ARBA" id="ARBA00022722"/>
    </source>
</evidence>
<evidence type="ECO:0000313" key="11">
    <source>
        <dbReference type="Proteomes" id="UP001186944"/>
    </source>
</evidence>
<comment type="similarity">
    <text evidence="7">Belongs to the exonuclease superfamily. TREX family.</text>
</comment>
<evidence type="ECO:0000256" key="7">
    <source>
        <dbReference type="ARBA" id="ARBA00025769"/>
    </source>
</evidence>
<evidence type="ECO:0000256" key="4">
    <source>
        <dbReference type="ARBA" id="ARBA00022801"/>
    </source>
</evidence>
<dbReference type="PANTHER" id="PTHR13058:SF22">
    <property type="entry name" value="EXODEOXYRIBONUCLEASE III"/>
    <property type="match status" value="1"/>
</dbReference>
<protein>
    <recommendedName>
        <fullName evidence="9">Exonuclease domain-containing protein</fullName>
    </recommendedName>
</protein>
<dbReference type="Proteomes" id="UP001186944">
    <property type="component" value="Unassembled WGS sequence"/>
</dbReference>
<dbReference type="Pfam" id="PF20700">
    <property type="entry name" value="Mutator"/>
    <property type="match status" value="1"/>
</dbReference>
<dbReference type="Gene3D" id="3.30.420.10">
    <property type="entry name" value="Ribonuclease H-like superfamily/Ribonuclease H"/>
    <property type="match status" value="1"/>
</dbReference>
<dbReference type="GO" id="GO:0005737">
    <property type="term" value="C:cytoplasm"/>
    <property type="evidence" value="ECO:0007669"/>
    <property type="project" value="TreeGrafter"/>
</dbReference>
<dbReference type="GO" id="GO:0006308">
    <property type="term" value="P:DNA catabolic process"/>
    <property type="evidence" value="ECO:0007669"/>
    <property type="project" value="TreeGrafter"/>
</dbReference>
<dbReference type="EMBL" id="VSWD01000011">
    <property type="protein sequence ID" value="KAK3088373.1"/>
    <property type="molecule type" value="Genomic_DNA"/>
</dbReference>
<dbReference type="InterPro" id="IPR036397">
    <property type="entry name" value="RNaseH_sf"/>
</dbReference>
<evidence type="ECO:0000256" key="3">
    <source>
        <dbReference type="ARBA" id="ARBA00022723"/>
    </source>
</evidence>
<keyword evidence="5" id="KW-0269">Exonuclease</keyword>
<comment type="caution">
    <text evidence="10">The sequence shown here is derived from an EMBL/GenBank/DDBJ whole genome shotgun (WGS) entry which is preliminary data.</text>
</comment>
<dbReference type="SUPFAM" id="SSF53098">
    <property type="entry name" value="Ribonuclease H-like"/>
    <property type="match status" value="1"/>
</dbReference>
<dbReference type="InterPro" id="IPR049012">
    <property type="entry name" value="Mutator_transp_dom"/>
</dbReference>
<evidence type="ECO:0000256" key="5">
    <source>
        <dbReference type="ARBA" id="ARBA00022839"/>
    </source>
</evidence>
<reference evidence="10" key="1">
    <citation type="submission" date="2019-08" db="EMBL/GenBank/DDBJ databases">
        <title>The improved chromosome-level genome for the pearl oyster Pinctada fucata martensii using PacBio sequencing and Hi-C.</title>
        <authorList>
            <person name="Zheng Z."/>
        </authorList>
    </citation>
    <scope>NUCLEOTIDE SEQUENCE</scope>
    <source>
        <strain evidence="10">ZZ-2019</strain>
        <tissue evidence="10">Adductor muscle</tissue>
    </source>
</reference>
<proteinExistence type="inferred from homology"/>
<keyword evidence="3" id="KW-0479">Metal-binding</keyword>
<dbReference type="CDD" id="cd06127">
    <property type="entry name" value="DEDDh"/>
    <property type="match status" value="1"/>
</dbReference>
<dbReference type="AlphaFoldDB" id="A0AA88XV96"/>
<comment type="cofactor">
    <cofactor evidence="1">
        <name>Mg(2+)</name>
        <dbReference type="ChEBI" id="CHEBI:18420"/>
    </cofactor>
</comment>
<keyword evidence="11" id="KW-1185">Reference proteome</keyword>
<evidence type="ECO:0000256" key="1">
    <source>
        <dbReference type="ARBA" id="ARBA00001946"/>
    </source>
</evidence>
<feature type="compositionally biased region" description="Basic residues" evidence="8">
    <location>
        <begin position="8"/>
        <end position="21"/>
    </location>
</feature>
<evidence type="ECO:0000313" key="10">
    <source>
        <dbReference type="EMBL" id="KAK3088373.1"/>
    </source>
</evidence>
<accession>A0AA88XV96</accession>
<evidence type="ECO:0000259" key="9">
    <source>
        <dbReference type="SMART" id="SM00479"/>
    </source>
</evidence>
<feature type="region of interest" description="Disordered" evidence="8">
    <location>
        <begin position="1"/>
        <end position="54"/>
    </location>
</feature>
<keyword evidence="4" id="KW-0378">Hydrolase</keyword>
<evidence type="ECO:0000256" key="8">
    <source>
        <dbReference type="SAM" id="MobiDB-lite"/>
    </source>
</evidence>
<dbReference type="GO" id="GO:0046872">
    <property type="term" value="F:metal ion binding"/>
    <property type="evidence" value="ECO:0007669"/>
    <property type="project" value="UniProtKB-KW"/>
</dbReference>
<keyword evidence="2" id="KW-0540">Nuclease</keyword>
<feature type="compositionally biased region" description="Basic and acidic residues" evidence="8">
    <location>
        <begin position="31"/>
        <end position="42"/>
    </location>
</feature>
<dbReference type="PANTHER" id="PTHR13058">
    <property type="entry name" value="THREE PRIME REPAIR EXONUCLEASE 1, 2"/>
    <property type="match status" value="1"/>
</dbReference>
<feature type="domain" description="Exonuclease" evidence="9">
    <location>
        <begin position="593"/>
        <end position="766"/>
    </location>
</feature>
<gene>
    <name evidence="10" type="ORF">FSP39_018398</name>
</gene>
<feature type="region of interest" description="Disordered" evidence="8">
    <location>
        <begin position="509"/>
        <end position="531"/>
    </location>
</feature>
<feature type="compositionally biased region" description="Basic and acidic residues" evidence="8">
    <location>
        <begin position="515"/>
        <end position="531"/>
    </location>
</feature>
<keyword evidence="6" id="KW-0460">Magnesium</keyword>
<dbReference type="Pfam" id="PF25244">
    <property type="entry name" value="PML_C"/>
    <property type="match status" value="1"/>
</dbReference>
<dbReference type="InterPro" id="IPR057617">
    <property type="entry name" value="PML_C"/>
</dbReference>
<name>A0AA88XV96_PINIB</name>
<sequence>MSTMSTRPRSKKGRFRSKKQQSKVDLFIKNNVDREKTTRGDDCSEESANDDNSEHITWRDGRRVVEFGVLIDELKAGCRFCDQPISLVDLTSELRYGLGSLLSVKCKNDHINLIPTGKRHFRAKSDSLKAREQAWEINDKLAFGIDHSGVGFKKSSELFSILNIPFPSHTTLKRCERAVGKVIEGVAKESCRDAAISEKERTDESSQKVTASFDAGWQKRGSGKSYSSLSGHAALIGKETGKVISYATRNKFCRKCDFAERNNISADDHDCRKNWTGSSKAMEPDMCVSMVTNLHKDEISVGCLEMDNDATTIAKVRSEVDPSMKKTSDKNHTMKQFANRLWDLKKQKHYKELSAKTITHIKKCFSFCLAQNSGDVSAIQSELPAIVPHLYGVHDKCSIQWCGYLKAPDTYVPKRLPYKRYLRDVHLKSDLSSILQEFAQNSEMLAHLGSSQSNESLNNTIASKAPKANFFSGSESNDYRVAAAVAQKNLGYQYISKVNERMLLSPGKVTQTMAEKTDRKRERAREVSRTVEAKRRRIQKKVDKLSEEACCETREGTTYESGVDLNNNSPDTIEIPSNVMTPTFQKVPDGKYSFVYFDLETTGLRNDSHITQIGAIVGDEKFERFVLPKKKVETGAVAVTGLSSSGTLLFKNGEPVDARGIKDSLSDFSTWIKKFPDPVLVAHNAKFDAEILCNTLIRISDVDSNFIVGFVDTLSLLREKIPGRSSYKQEELAKDLLQQQYSAHDAPSDAAALQDIVQCVCSNSDGFLKHSFSVQSVINTIQFEHMKSSNISSLYILFQKNVISKMILNKIAASGLNISHLQIAHRRDPENGIRNLLSEKVSSTGQPRVTANSRIISSISHHFQLSCS</sequence>
<dbReference type="Pfam" id="PF00929">
    <property type="entry name" value="RNase_T"/>
    <property type="match status" value="1"/>
</dbReference>